<keyword evidence="3" id="KW-0378">Hydrolase</keyword>
<evidence type="ECO:0000256" key="3">
    <source>
        <dbReference type="ARBA" id="ARBA00022801"/>
    </source>
</evidence>
<dbReference type="GO" id="GO:0008252">
    <property type="term" value="F:nucleotidase activity"/>
    <property type="evidence" value="ECO:0007669"/>
    <property type="project" value="InterPro"/>
</dbReference>
<feature type="signal peptide" evidence="4">
    <location>
        <begin position="1"/>
        <end position="17"/>
    </location>
</feature>
<comment type="caution">
    <text evidence="6">The sequence shown here is derived from an EMBL/GenBank/DDBJ whole genome shotgun (WGS) entry which is preliminary data.</text>
</comment>
<reference evidence="6 7" key="1">
    <citation type="submission" date="2015-12" db="EMBL/GenBank/DDBJ databases">
        <title>Draft genome sequence of Moniliophthora roreri, the causal agent of frosty pod rot of cacao.</title>
        <authorList>
            <person name="Aime M.C."/>
            <person name="Diaz-Valderrama J.R."/>
            <person name="Kijpornyongpan T."/>
            <person name="Phillips-Mora W."/>
        </authorList>
    </citation>
    <scope>NUCLEOTIDE SEQUENCE [LARGE SCALE GENOMIC DNA]</scope>
    <source>
        <strain evidence="6 7">MCA 2952</strain>
    </source>
</reference>
<keyword evidence="2" id="KW-0479">Metal-binding</keyword>
<dbReference type="InterPro" id="IPR036523">
    <property type="entry name" value="SurE-like_sf"/>
</dbReference>
<name>A0A0W0ETI2_MONRR</name>
<sequence length="307" mass="31779">MRLSFLVLSFLVEFALCQKRILLTNDDGWATGAIRAQYEALRDAGYDVILSAPAVDMSGTGPLSADPIVVIDGCEFDTCPPLSPPEGSDPSDARINYVNAFPADSVKFGIRTLAPKFFNGSPPDFVVSGPNTGHNLGIIIGSGTVGAASEAAKEGVPSVAISGTGLPHASFTTLDSDPTSPGSLAARIYGGVGVRFVNALLADGTPILPPGISINVNYVGTNTTTCSSADDFKFILTRLLPGPLKIFKDVSTCGTNHLPDESAVINAAAGCFASVSVFQAKNTLDADASTQQIVLDRLSGLLSCLPK</sequence>
<dbReference type="EMBL" id="LATX01002556">
    <property type="protein sequence ID" value="KTB27385.1"/>
    <property type="molecule type" value="Genomic_DNA"/>
</dbReference>
<evidence type="ECO:0000259" key="5">
    <source>
        <dbReference type="Pfam" id="PF01975"/>
    </source>
</evidence>
<dbReference type="Gene3D" id="3.40.1210.10">
    <property type="entry name" value="Survival protein SurE-like phosphatase/nucleotidase"/>
    <property type="match status" value="1"/>
</dbReference>
<feature type="domain" description="Survival protein SurE-like phosphatase/nucleotidase" evidence="5">
    <location>
        <begin position="21"/>
        <end position="167"/>
    </location>
</feature>
<dbReference type="PANTHER" id="PTHR30457:SF0">
    <property type="entry name" value="PHOSPHATASE, PUTATIVE (AFU_ORTHOLOGUE AFUA_4G01070)-RELATED"/>
    <property type="match status" value="1"/>
</dbReference>
<dbReference type="GO" id="GO:0046872">
    <property type="term" value="F:metal ion binding"/>
    <property type="evidence" value="ECO:0007669"/>
    <property type="project" value="UniProtKB-KW"/>
</dbReference>
<dbReference type="Pfam" id="PF01975">
    <property type="entry name" value="SurE"/>
    <property type="match status" value="1"/>
</dbReference>
<keyword evidence="4" id="KW-0732">Signal</keyword>
<proteinExistence type="inferred from homology"/>
<protein>
    <recommendedName>
        <fullName evidence="5">Survival protein SurE-like phosphatase/nucleotidase domain-containing protein</fullName>
    </recommendedName>
</protein>
<dbReference type="PANTHER" id="PTHR30457">
    <property type="entry name" value="5'-NUCLEOTIDASE SURE"/>
    <property type="match status" value="1"/>
</dbReference>
<dbReference type="AlphaFoldDB" id="A0A0W0ETI2"/>
<accession>A0A0W0ETI2</accession>
<dbReference type="InterPro" id="IPR002828">
    <property type="entry name" value="SurE-like_Pase/nucleotidase"/>
</dbReference>
<evidence type="ECO:0000256" key="4">
    <source>
        <dbReference type="SAM" id="SignalP"/>
    </source>
</evidence>
<evidence type="ECO:0000313" key="6">
    <source>
        <dbReference type="EMBL" id="KTB27385.1"/>
    </source>
</evidence>
<evidence type="ECO:0000256" key="1">
    <source>
        <dbReference type="ARBA" id="ARBA00011062"/>
    </source>
</evidence>
<organism evidence="6 7">
    <name type="scientific">Moniliophthora roreri</name>
    <name type="common">Frosty pod rot fungus</name>
    <name type="synonym">Monilia roreri</name>
    <dbReference type="NCBI Taxonomy" id="221103"/>
    <lineage>
        <taxon>Eukaryota</taxon>
        <taxon>Fungi</taxon>
        <taxon>Dikarya</taxon>
        <taxon>Basidiomycota</taxon>
        <taxon>Agaricomycotina</taxon>
        <taxon>Agaricomycetes</taxon>
        <taxon>Agaricomycetidae</taxon>
        <taxon>Agaricales</taxon>
        <taxon>Marasmiineae</taxon>
        <taxon>Marasmiaceae</taxon>
        <taxon>Moniliophthora</taxon>
    </lineage>
</organism>
<dbReference type="InterPro" id="IPR030048">
    <property type="entry name" value="SurE"/>
</dbReference>
<evidence type="ECO:0000313" key="7">
    <source>
        <dbReference type="Proteomes" id="UP000054988"/>
    </source>
</evidence>
<dbReference type="Proteomes" id="UP000054988">
    <property type="component" value="Unassembled WGS sequence"/>
</dbReference>
<comment type="similarity">
    <text evidence="1">Belongs to the SurE nucleotidase family.</text>
</comment>
<dbReference type="eggNOG" id="ENOG502RXIE">
    <property type="taxonomic scope" value="Eukaryota"/>
</dbReference>
<dbReference type="SUPFAM" id="SSF64167">
    <property type="entry name" value="SurE-like"/>
    <property type="match status" value="1"/>
</dbReference>
<gene>
    <name evidence="6" type="ORF">WG66_20087</name>
</gene>
<evidence type="ECO:0000256" key="2">
    <source>
        <dbReference type="ARBA" id="ARBA00022723"/>
    </source>
</evidence>
<feature type="chain" id="PRO_5006901134" description="Survival protein SurE-like phosphatase/nucleotidase domain-containing protein" evidence="4">
    <location>
        <begin position="18"/>
        <end position="307"/>
    </location>
</feature>